<keyword evidence="1" id="KW-0472">Membrane</keyword>
<evidence type="ECO:0000313" key="4">
    <source>
        <dbReference type="EMBL" id="MBK4780153.1"/>
    </source>
</evidence>
<keyword evidence="1" id="KW-0812">Transmembrane</keyword>
<feature type="transmembrane region" description="Helical" evidence="1">
    <location>
        <begin position="457"/>
        <end position="474"/>
    </location>
</feature>
<dbReference type="Proteomes" id="UP001138780">
    <property type="component" value="Unassembled WGS sequence"/>
</dbReference>
<dbReference type="EMBL" id="CP072329">
    <property type="protein sequence ID" value="QUB39283.1"/>
    <property type="molecule type" value="Genomic_DNA"/>
</dbReference>
<keyword evidence="1" id="KW-1133">Transmembrane helix</keyword>
<evidence type="ECO:0000259" key="2">
    <source>
        <dbReference type="Pfam" id="PF09972"/>
    </source>
</evidence>
<evidence type="ECO:0000313" key="5">
    <source>
        <dbReference type="EMBL" id="QUB39283.1"/>
    </source>
</evidence>
<protein>
    <submittedName>
        <fullName evidence="5">DUF2207 domain-containing protein</fullName>
    </submittedName>
</protein>
<accession>A0A9X1BBC4</accession>
<keyword evidence="6" id="KW-1185">Reference proteome</keyword>
<feature type="transmembrane region" description="Helical" evidence="1">
    <location>
        <begin position="245"/>
        <end position="270"/>
    </location>
</feature>
<dbReference type="Pfam" id="PF09972">
    <property type="entry name" value="DUF2207"/>
    <property type="match status" value="1"/>
</dbReference>
<dbReference type="EMBL" id="MRXX01000011">
    <property type="protein sequence ID" value="MBK4780153.1"/>
    <property type="molecule type" value="Genomic_DNA"/>
</dbReference>
<proteinExistence type="predicted"/>
<reference evidence="4" key="1">
    <citation type="submission" date="2016-12" db="EMBL/GenBank/DDBJ databases">
        <title>Draft genome of Streptococcus lactarius CCUG 66490T type strain.</title>
        <authorList>
            <person name="Salva-Serra F."/>
            <person name="Engstrom-Jakobsson H."/>
            <person name="Thorell K."/>
            <person name="Gomila M."/>
            <person name="Gonzales-Siles L."/>
            <person name="Busquets A."/>
            <person name="Jaen-Luchoro D."/>
            <person name="Karlsson R."/>
            <person name="Kristiansson E."/>
            <person name="Moore E."/>
        </authorList>
    </citation>
    <scope>NUCLEOTIDE SEQUENCE</scope>
    <source>
        <strain evidence="4">CCUG 66490</strain>
    </source>
</reference>
<evidence type="ECO:0000313" key="6">
    <source>
        <dbReference type="Proteomes" id="UP000676511"/>
    </source>
</evidence>
<gene>
    <name evidence="4" type="ORF">BTU61_08115</name>
    <name evidence="5" type="ORF">J4854_02180</name>
</gene>
<dbReference type="Proteomes" id="UP000676511">
    <property type="component" value="Chromosome"/>
</dbReference>
<evidence type="ECO:0000259" key="3">
    <source>
        <dbReference type="Pfam" id="PF20990"/>
    </source>
</evidence>
<evidence type="ECO:0000313" key="7">
    <source>
        <dbReference type="Proteomes" id="UP001138780"/>
    </source>
</evidence>
<dbReference type="RefSeq" id="WP_200773104.1">
    <property type="nucleotide sequence ID" value="NZ_CP072329.1"/>
</dbReference>
<feature type="transmembrane region" description="Helical" evidence="1">
    <location>
        <begin position="480"/>
        <end position="500"/>
    </location>
</feature>
<dbReference type="InterPro" id="IPR018702">
    <property type="entry name" value="DUF2207"/>
</dbReference>
<evidence type="ECO:0000256" key="1">
    <source>
        <dbReference type="SAM" id="Phobius"/>
    </source>
</evidence>
<dbReference type="InterPro" id="IPR048389">
    <property type="entry name" value="YciQ-like_C"/>
</dbReference>
<feature type="domain" description="DUF2207" evidence="2">
    <location>
        <begin position="30"/>
        <end position="210"/>
    </location>
</feature>
<reference evidence="5 6" key="2">
    <citation type="submission" date="2021-03" db="EMBL/GenBank/DDBJ databases">
        <title>Human Oral Microbial Genomes.</title>
        <authorList>
            <person name="Johnston C.D."/>
            <person name="Chen T."/>
            <person name="Dewhirst F.E."/>
        </authorList>
    </citation>
    <scope>NUCLEOTIDE SEQUENCE [LARGE SCALE GENOMIC DNA]</scope>
    <source>
        <strain evidence="5 6">CCUG 66490</strain>
    </source>
</reference>
<dbReference type="AlphaFoldDB" id="A0A9X1BBC4"/>
<organism evidence="4 7">
    <name type="scientific">Streptococcus lactarius</name>
    <dbReference type="NCBI Taxonomy" id="684066"/>
    <lineage>
        <taxon>Bacteria</taxon>
        <taxon>Bacillati</taxon>
        <taxon>Bacillota</taxon>
        <taxon>Bacilli</taxon>
        <taxon>Lactobacillales</taxon>
        <taxon>Streptococcaceae</taxon>
        <taxon>Streptococcus</taxon>
    </lineage>
</organism>
<sequence length="634" mass="71418">MKKFLYLVFAILICIFVVRDVQASSPSYDVLSYRGTLTLNTWDDATYEEELVYYFKNSYNGQYVTLGSAGNMPQGFEIEMPPKVEVEGRELDREPEITNLGDGYRVKIYNSGVAHDTVKVKVTWNLKNLLFVHQDILRLNWKPISDGDRGVSKVELKVIPKFASPTTTSELHVHTAYLGPEAVVTKDQADYTATISNLPSKEGVELSAYWLKSDLASLGESSRNTGLMKEDEYHRLEEHIAQTRLWIHLFWNLILPAIILLFLLLAIYYWRKFKKATWSGVTYPTDTRMYELPNNLAPLVMASVVYSTEIDEACPAGNPDSKSTFSFDKLLQATLLDLMDRGAIAYRQDGEKTILSRQNQDSLDDFERDFLNMAFGNKLECTVDHLFEDFYIDPSLYKHAKKKDQDRIRAEGREAQIQINCAVNAVARGVQSKIRSIGFPTYYRPLSPQENTLGRRAITYGIVACIIAFLAFFARDEIFHSFSIYYMPATVALGVIPILLSKRYKVAQRDGVVNAAGAEQRYYWDSFGRMLKEIAHLNDAELQSLVLWNRLLVYAALYGVADKVAKVMKLRQIHIQNPALDAFVYTSFYHHLSHSSNAMSTYSTTATTASHFTVSSSSGGGFSGGGGGGGFGAF</sequence>
<name>A0A9X1BBC4_9STRE</name>
<feature type="domain" description="Predicted membrane protein YciQ-like C-terminal" evidence="3">
    <location>
        <begin position="290"/>
        <end position="568"/>
    </location>
</feature>
<dbReference type="Pfam" id="PF20990">
    <property type="entry name" value="DUF2207_C"/>
    <property type="match status" value="1"/>
</dbReference>